<dbReference type="GO" id="GO:0016836">
    <property type="term" value="F:hydro-lyase activity"/>
    <property type="evidence" value="ECO:0007669"/>
    <property type="project" value="TreeGrafter"/>
</dbReference>
<comment type="function">
    <text evidence="5">May play a role in fatty acid biosynthesis and insulin sensitivity.</text>
</comment>
<evidence type="ECO:0000256" key="4">
    <source>
        <dbReference type="ARBA" id="ARBA00023098"/>
    </source>
</evidence>
<comment type="caution">
    <text evidence="7">The sequence shown here is derived from an EMBL/GenBank/DDBJ whole genome shotgun (WGS) entry which is preliminary data.</text>
</comment>
<comment type="similarity">
    <text evidence="1">Belongs to the enoyl-CoA hydratase/isomerase family.</text>
</comment>
<dbReference type="Gene3D" id="3.90.226.10">
    <property type="entry name" value="2-enoyl-CoA Hydratase, Chain A, domain 1"/>
    <property type="match status" value="1"/>
</dbReference>
<accession>A0A327LZ19</accession>
<sequence>MSSHHAAAAANEAMVLREDQGPVALLTLNRPAARNSLSRAMLAALQAALDGIAADDRIRCLVIAAEGPAFSAGHDLKEITAHRGDADAGRGFFEDTMAACNRVMQAVVGLPQPAIAAVEGIATAAGCQLAASCDLVVAAESAKFCTPGVDIGLFCTTPGVALARAVPRKAAMEMLLLGEMVPAAEAHRMGLVNRLVPRGEALPAALDLARRVAARSAVALRLGKRGFHRQATLPLAEAYAEAGTIMVENLLAEDAAEGIGAFLGKRAPEWRHR</sequence>
<organism evidence="7 8">
    <name type="scientific">Roseicella frigidaeris</name>
    <dbReference type="NCBI Taxonomy" id="2230885"/>
    <lineage>
        <taxon>Bacteria</taxon>
        <taxon>Pseudomonadati</taxon>
        <taxon>Pseudomonadota</taxon>
        <taxon>Alphaproteobacteria</taxon>
        <taxon>Acetobacterales</taxon>
        <taxon>Roseomonadaceae</taxon>
        <taxon>Roseicella</taxon>
    </lineage>
</organism>
<keyword evidence="3" id="KW-0809">Transit peptide</keyword>
<dbReference type="InterPro" id="IPR001753">
    <property type="entry name" value="Enoyl-CoA_hydra/iso"/>
</dbReference>
<reference evidence="8" key="1">
    <citation type="submission" date="2018-06" db="EMBL/GenBank/DDBJ databases">
        <authorList>
            <person name="Khan S.A."/>
        </authorList>
    </citation>
    <scope>NUCLEOTIDE SEQUENCE [LARGE SCALE GENOMIC DNA]</scope>
    <source>
        <strain evidence="8">DB-1506</strain>
    </source>
</reference>
<keyword evidence="4" id="KW-0443">Lipid metabolism</keyword>
<dbReference type="AlphaFoldDB" id="A0A327LZ19"/>
<dbReference type="InterPro" id="IPR052377">
    <property type="entry name" value="Mitochondrial_ECH-domain"/>
</dbReference>
<evidence type="ECO:0000256" key="3">
    <source>
        <dbReference type="ARBA" id="ARBA00022946"/>
    </source>
</evidence>
<dbReference type="Gene3D" id="1.10.12.10">
    <property type="entry name" value="Lyase 2-enoyl-coa Hydratase, Chain A, domain 2"/>
    <property type="match status" value="1"/>
</dbReference>
<protein>
    <recommendedName>
        <fullName evidence="6">Enoyl-CoA hydratase domain-containing protein 3, mitochondrial</fullName>
    </recommendedName>
</protein>
<name>A0A327LZ19_9PROT</name>
<evidence type="ECO:0000256" key="6">
    <source>
        <dbReference type="ARBA" id="ARBA00040545"/>
    </source>
</evidence>
<evidence type="ECO:0000313" key="7">
    <source>
        <dbReference type="EMBL" id="RAI56191.1"/>
    </source>
</evidence>
<dbReference type="NCBIfam" id="NF006008">
    <property type="entry name" value="PRK08139.1"/>
    <property type="match status" value="1"/>
</dbReference>
<dbReference type="OrthoDB" id="9795613at2"/>
<dbReference type="PANTHER" id="PTHR43602">
    <property type="match status" value="1"/>
</dbReference>
<dbReference type="InterPro" id="IPR029045">
    <property type="entry name" value="ClpP/crotonase-like_dom_sf"/>
</dbReference>
<dbReference type="GO" id="GO:0006631">
    <property type="term" value="P:fatty acid metabolic process"/>
    <property type="evidence" value="ECO:0007669"/>
    <property type="project" value="UniProtKB-KW"/>
</dbReference>
<keyword evidence="2" id="KW-0276">Fatty acid metabolism</keyword>
<dbReference type="RefSeq" id="WP_111472073.1">
    <property type="nucleotide sequence ID" value="NZ_QLIX01000025.1"/>
</dbReference>
<dbReference type="EMBL" id="QLIX01000025">
    <property type="protein sequence ID" value="RAI56191.1"/>
    <property type="molecule type" value="Genomic_DNA"/>
</dbReference>
<keyword evidence="8" id="KW-1185">Reference proteome</keyword>
<evidence type="ECO:0000313" key="8">
    <source>
        <dbReference type="Proteomes" id="UP000249065"/>
    </source>
</evidence>
<proteinExistence type="inferred from homology"/>
<evidence type="ECO:0000256" key="1">
    <source>
        <dbReference type="ARBA" id="ARBA00005254"/>
    </source>
</evidence>
<evidence type="ECO:0000256" key="5">
    <source>
        <dbReference type="ARBA" id="ARBA00037410"/>
    </source>
</evidence>
<gene>
    <name evidence="7" type="ORF">DOO78_22185</name>
</gene>
<keyword evidence="7" id="KW-0456">Lyase</keyword>
<evidence type="ECO:0000256" key="2">
    <source>
        <dbReference type="ARBA" id="ARBA00022832"/>
    </source>
</evidence>
<dbReference type="CDD" id="cd06558">
    <property type="entry name" value="crotonase-like"/>
    <property type="match status" value="1"/>
</dbReference>
<dbReference type="InterPro" id="IPR014748">
    <property type="entry name" value="Enoyl-CoA_hydra_C"/>
</dbReference>
<dbReference type="SUPFAM" id="SSF52096">
    <property type="entry name" value="ClpP/crotonase"/>
    <property type="match status" value="1"/>
</dbReference>
<dbReference type="PANTHER" id="PTHR43602:SF1">
    <property type="entry name" value="ENOYL-COA HYDRATASE DOMAIN-CONTAINING PROTEIN 3, MITOCHONDRIAL"/>
    <property type="match status" value="1"/>
</dbReference>
<dbReference type="Proteomes" id="UP000249065">
    <property type="component" value="Unassembled WGS sequence"/>
</dbReference>
<dbReference type="Pfam" id="PF00378">
    <property type="entry name" value="ECH_1"/>
    <property type="match status" value="1"/>
</dbReference>